<evidence type="ECO:0000313" key="7">
    <source>
        <dbReference type="Proteomes" id="UP000184031"/>
    </source>
</evidence>
<sequence>MIKEADLKRFYFELDEETPVQVLLNRHEDIGEGWFDMHYELELGVVVEGRMVREYFGHKVEIGPGDIWLCNMWEPHGFEIVEAPCEVVVFVVDPKYCATSHFLNKDISMAFMASPAERPRTLSNSKQEMKGLAKKVQVQFSEDDDPDWAKLYFFQAMLSLIEKWEPQSPMTSYGSRTSIQGALRLIFRERRLITTKEAASVCNMSVTKFTALFKDLMGSTFSDFALQYRIKGAASQLKNSDLTQEAVALNWGFTDASHLHKHLYHVVDKKL</sequence>
<dbReference type="STRING" id="1055723.SAMN05216293_3077"/>
<feature type="domain" description="HTH araC/xylS-type" evidence="4">
    <location>
        <begin position="177"/>
        <end position="259"/>
    </location>
</feature>
<evidence type="ECO:0000256" key="3">
    <source>
        <dbReference type="ARBA" id="ARBA00023163"/>
    </source>
</evidence>
<evidence type="ECO:0000259" key="4">
    <source>
        <dbReference type="PROSITE" id="PS01124"/>
    </source>
</evidence>
<keyword evidence="2 6" id="KW-0238">DNA-binding</keyword>
<dbReference type="Pfam" id="PF12833">
    <property type="entry name" value="HTH_18"/>
    <property type="match status" value="1"/>
</dbReference>
<dbReference type="PANTHER" id="PTHR46796:SF6">
    <property type="entry name" value="ARAC SUBFAMILY"/>
    <property type="match status" value="1"/>
</dbReference>
<dbReference type="AlphaFoldDB" id="A0A1M6Z564"/>
<dbReference type="SMART" id="SM00342">
    <property type="entry name" value="HTH_ARAC"/>
    <property type="match status" value="1"/>
</dbReference>
<dbReference type="InterPro" id="IPR014710">
    <property type="entry name" value="RmlC-like_jellyroll"/>
</dbReference>
<dbReference type="PANTHER" id="PTHR46796">
    <property type="entry name" value="HTH-TYPE TRANSCRIPTIONAL ACTIVATOR RHAS-RELATED"/>
    <property type="match status" value="1"/>
</dbReference>
<evidence type="ECO:0000256" key="1">
    <source>
        <dbReference type="ARBA" id="ARBA00023015"/>
    </source>
</evidence>
<reference evidence="6 7" key="1">
    <citation type="submission" date="2016-11" db="EMBL/GenBank/DDBJ databases">
        <authorList>
            <person name="Varghese N."/>
            <person name="Submissions S."/>
        </authorList>
    </citation>
    <scope>NUCLEOTIDE SEQUENCE [LARGE SCALE GENOMIC DNA]</scope>
    <source>
        <strain evidence="6 7">CGMCC 1.12174</strain>
        <strain evidence="5 8">DSM 26351</strain>
    </source>
</reference>
<keyword evidence="3" id="KW-0804">Transcription</keyword>
<dbReference type="InterPro" id="IPR018060">
    <property type="entry name" value="HTH_AraC"/>
</dbReference>
<dbReference type="PROSITE" id="PS01124">
    <property type="entry name" value="HTH_ARAC_FAMILY_2"/>
    <property type="match status" value="1"/>
</dbReference>
<gene>
    <name evidence="5" type="ORF">SAMN04487891_10643</name>
    <name evidence="6" type="ORF">SAMN05216293_3077</name>
</gene>
<dbReference type="GO" id="GO:0043565">
    <property type="term" value="F:sequence-specific DNA binding"/>
    <property type="evidence" value="ECO:0007669"/>
    <property type="project" value="InterPro"/>
</dbReference>
<accession>A0A3A1NSW5</accession>
<evidence type="ECO:0000313" key="8">
    <source>
        <dbReference type="Proteomes" id="UP000198940"/>
    </source>
</evidence>
<dbReference type="EMBL" id="FOKU01000006">
    <property type="protein sequence ID" value="SFC11595.1"/>
    <property type="molecule type" value="Genomic_DNA"/>
</dbReference>
<proteinExistence type="predicted"/>
<dbReference type="CDD" id="cd02208">
    <property type="entry name" value="cupin_RmlC-like"/>
    <property type="match status" value="1"/>
</dbReference>
<dbReference type="Gene3D" id="1.10.10.60">
    <property type="entry name" value="Homeodomain-like"/>
    <property type="match status" value="1"/>
</dbReference>
<accession>A0A1M6Z564</accession>
<dbReference type="Proteomes" id="UP000198940">
    <property type="component" value="Unassembled WGS sequence"/>
</dbReference>
<keyword evidence="1" id="KW-0805">Transcription regulation</keyword>
<comment type="caution">
    <text evidence="6">The sequence shown here is derived from an EMBL/GenBank/DDBJ whole genome shotgun (WGS) entry which is preliminary data.</text>
</comment>
<dbReference type="RefSeq" id="WP_072881455.1">
    <property type="nucleotide sequence ID" value="NZ_FOKU01000006.1"/>
</dbReference>
<protein>
    <submittedName>
        <fullName evidence="6">AraC-type DNA-binding protein</fullName>
    </submittedName>
</protein>
<dbReference type="InterPro" id="IPR050204">
    <property type="entry name" value="AraC_XylS_family_regulators"/>
</dbReference>
<name>A0A1M6Z564_9FLAO</name>
<organism evidence="6 7">
    <name type="scientific">Flagellimonas taeanensis</name>
    <dbReference type="NCBI Taxonomy" id="1005926"/>
    <lineage>
        <taxon>Bacteria</taxon>
        <taxon>Pseudomonadati</taxon>
        <taxon>Bacteroidota</taxon>
        <taxon>Flavobacteriia</taxon>
        <taxon>Flavobacteriales</taxon>
        <taxon>Flavobacteriaceae</taxon>
        <taxon>Flagellimonas</taxon>
    </lineage>
</organism>
<dbReference type="SUPFAM" id="SSF51182">
    <property type="entry name" value="RmlC-like cupins"/>
    <property type="match status" value="1"/>
</dbReference>
<dbReference type="Proteomes" id="UP000184031">
    <property type="component" value="Unassembled WGS sequence"/>
</dbReference>
<dbReference type="Gene3D" id="2.60.120.10">
    <property type="entry name" value="Jelly Rolls"/>
    <property type="match status" value="1"/>
</dbReference>
<dbReference type="InterPro" id="IPR011051">
    <property type="entry name" value="RmlC_Cupin_sf"/>
</dbReference>
<evidence type="ECO:0000313" key="5">
    <source>
        <dbReference type="EMBL" id="SFC11595.1"/>
    </source>
</evidence>
<dbReference type="OrthoDB" id="1410840at2"/>
<dbReference type="GO" id="GO:0003700">
    <property type="term" value="F:DNA-binding transcription factor activity"/>
    <property type="evidence" value="ECO:0007669"/>
    <property type="project" value="InterPro"/>
</dbReference>
<keyword evidence="8" id="KW-1185">Reference proteome</keyword>
<dbReference type="EMBL" id="FRAT01000008">
    <property type="protein sequence ID" value="SHL25631.1"/>
    <property type="molecule type" value="Genomic_DNA"/>
</dbReference>
<evidence type="ECO:0000256" key="2">
    <source>
        <dbReference type="ARBA" id="ARBA00023125"/>
    </source>
</evidence>
<evidence type="ECO:0000313" key="6">
    <source>
        <dbReference type="EMBL" id="SHL25631.1"/>
    </source>
</evidence>